<dbReference type="PROSITE" id="PS50297">
    <property type="entry name" value="ANK_REP_REGION"/>
    <property type="match status" value="2"/>
</dbReference>
<sequence>MSIEKDISHLRINTPTGLHQLVDFANTVDSDSFCTAYFDVYHSSPYEKVEISLNAESKLKKIWREAYQLQLNTVIAACTAASDENLEKLQGLQSLGFNLALGDYDRRTPLHLAAFNGKLKAVKYLVEEGGVDVNPLDRWGATPLNDAQSNMAISEYLKSKGGKEGKSQPRARTNITDDVPQDQYRLFYAAYYGDVAMMNNLRMLGWDVNGQDYDGRTALGIAASEGHLEAVKYLIKKGADLSLRDQRGNDPLDDAIREGRDEVVEYLINEALVRNYCHEFEDGLLKNGISQVFGVFLKKFEDLDIAIESVKNKTSLIELLSSDELLPQKSYWNAYPGLIRTFEVFMATQELYIYKVISMMIDMLQASYESYGESYKSLAQKAFFIFLTLQIIAMFILRKKLVWLMCDDIQQSKSILNLVPDQFFMENQQGVEKIIRALQD</sequence>
<dbReference type="AlphaFoldDB" id="A0A8J8TB06"/>
<evidence type="ECO:0000256" key="3">
    <source>
        <dbReference type="PROSITE-ProRule" id="PRU00023"/>
    </source>
</evidence>
<dbReference type="Proteomes" id="UP000785679">
    <property type="component" value="Unassembled WGS sequence"/>
</dbReference>
<dbReference type="SUPFAM" id="SSF48403">
    <property type="entry name" value="Ankyrin repeat"/>
    <property type="match status" value="1"/>
</dbReference>
<feature type="repeat" description="ANK" evidence="3">
    <location>
        <begin position="105"/>
        <end position="129"/>
    </location>
</feature>
<dbReference type="InterPro" id="IPR002110">
    <property type="entry name" value="Ankyrin_rpt"/>
</dbReference>
<evidence type="ECO:0000313" key="4">
    <source>
        <dbReference type="EMBL" id="TNV87876.1"/>
    </source>
</evidence>
<name>A0A8J8TB06_HALGN</name>
<accession>A0A8J8TB06</accession>
<organism evidence="4 5">
    <name type="scientific">Halteria grandinella</name>
    <dbReference type="NCBI Taxonomy" id="5974"/>
    <lineage>
        <taxon>Eukaryota</taxon>
        <taxon>Sar</taxon>
        <taxon>Alveolata</taxon>
        <taxon>Ciliophora</taxon>
        <taxon>Intramacronucleata</taxon>
        <taxon>Spirotrichea</taxon>
        <taxon>Stichotrichia</taxon>
        <taxon>Sporadotrichida</taxon>
        <taxon>Halteriidae</taxon>
        <taxon>Halteria</taxon>
    </lineage>
</organism>
<dbReference type="SMART" id="SM00248">
    <property type="entry name" value="ANK"/>
    <property type="match status" value="4"/>
</dbReference>
<dbReference type="PRINTS" id="PR01415">
    <property type="entry name" value="ANKYRIN"/>
</dbReference>
<evidence type="ECO:0000313" key="5">
    <source>
        <dbReference type="Proteomes" id="UP000785679"/>
    </source>
</evidence>
<keyword evidence="2 3" id="KW-0040">ANK repeat</keyword>
<dbReference type="Pfam" id="PF12796">
    <property type="entry name" value="Ank_2"/>
    <property type="match status" value="2"/>
</dbReference>
<reference evidence="4" key="1">
    <citation type="submission" date="2019-06" db="EMBL/GenBank/DDBJ databases">
        <authorList>
            <person name="Zheng W."/>
        </authorList>
    </citation>
    <scope>NUCLEOTIDE SEQUENCE</scope>
    <source>
        <strain evidence="4">QDHG01</strain>
    </source>
</reference>
<gene>
    <name evidence="4" type="ORF">FGO68_gene16169</name>
</gene>
<dbReference type="Gene3D" id="1.25.40.20">
    <property type="entry name" value="Ankyrin repeat-containing domain"/>
    <property type="match status" value="2"/>
</dbReference>
<proteinExistence type="predicted"/>
<evidence type="ECO:0000256" key="1">
    <source>
        <dbReference type="ARBA" id="ARBA00022737"/>
    </source>
</evidence>
<dbReference type="OrthoDB" id="433240at2759"/>
<dbReference type="PROSITE" id="PS50088">
    <property type="entry name" value="ANK_REPEAT"/>
    <property type="match status" value="2"/>
</dbReference>
<evidence type="ECO:0000256" key="2">
    <source>
        <dbReference type="ARBA" id="ARBA00023043"/>
    </source>
</evidence>
<dbReference type="EMBL" id="RRYP01000171">
    <property type="protein sequence ID" value="TNV87876.1"/>
    <property type="molecule type" value="Genomic_DNA"/>
</dbReference>
<protein>
    <recommendedName>
        <fullName evidence="6">Ankyrin repeat domain-containing protein</fullName>
    </recommendedName>
</protein>
<dbReference type="PANTHER" id="PTHR24171">
    <property type="entry name" value="ANKYRIN REPEAT DOMAIN-CONTAINING PROTEIN 39-RELATED"/>
    <property type="match status" value="1"/>
</dbReference>
<keyword evidence="5" id="KW-1185">Reference proteome</keyword>
<dbReference type="InterPro" id="IPR036770">
    <property type="entry name" value="Ankyrin_rpt-contain_sf"/>
</dbReference>
<keyword evidence="1" id="KW-0677">Repeat</keyword>
<evidence type="ECO:0008006" key="6">
    <source>
        <dbReference type="Google" id="ProtNLM"/>
    </source>
</evidence>
<feature type="repeat" description="ANK" evidence="3">
    <location>
        <begin position="214"/>
        <end position="246"/>
    </location>
</feature>
<comment type="caution">
    <text evidence="4">The sequence shown here is derived from an EMBL/GenBank/DDBJ whole genome shotgun (WGS) entry which is preliminary data.</text>
</comment>